<dbReference type="InterPro" id="IPR000801">
    <property type="entry name" value="Esterase-like"/>
</dbReference>
<evidence type="ECO:0000256" key="4">
    <source>
        <dbReference type="ARBA" id="ARBA00022801"/>
    </source>
</evidence>
<dbReference type="PANTHER" id="PTHR10061:SF0">
    <property type="entry name" value="S-FORMYLGLUTATHIONE HYDROLASE"/>
    <property type="match status" value="1"/>
</dbReference>
<feature type="active site" description="Charge relay system" evidence="7">
    <location>
        <position position="226"/>
    </location>
</feature>
<organism evidence="9 10">
    <name type="scientific">Legionella cherrii</name>
    <dbReference type="NCBI Taxonomy" id="28084"/>
    <lineage>
        <taxon>Bacteria</taxon>
        <taxon>Pseudomonadati</taxon>
        <taxon>Pseudomonadota</taxon>
        <taxon>Gammaproteobacteria</taxon>
        <taxon>Legionellales</taxon>
        <taxon>Legionellaceae</taxon>
        <taxon>Legionella</taxon>
    </lineage>
</organism>
<dbReference type="SUPFAM" id="SSF53474">
    <property type="entry name" value="alpha/beta-Hydrolases"/>
    <property type="match status" value="1"/>
</dbReference>
<dbReference type="GO" id="GO:0005829">
    <property type="term" value="C:cytosol"/>
    <property type="evidence" value="ECO:0007669"/>
    <property type="project" value="TreeGrafter"/>
</dbReference>
<comment type="caution">
    <text evidence="9">The sequence shown here is derived from an EMBL/GenBank/DDBJ whole genome shotgun (WGS) entry which is preliminary data.</text>
</comment>
<comment type="catalytic activity">
    <reaction evidence="5 8">
        <text>S-formylglutathione + H2O = formate + glutathione + H(+)</text>
        <dbReference type="Rhea" id="RHEA:14961"/>
        <dbReference type="ChEBI" id="CHEBI:15377"/>
        <dbReference type="ChEBI" id="CHEBI:15378"/>
        <dbReference type="ChEBI" id="CHEBI:15740"/>
        <dbReference type="ChEBI" id="CHEBI:57688"/>
        <dbReference type="ChEBI" id="CHEBI:57925"/>
        <dbReference type="EC" id="3.1.2.12"/>
    </reaction>
</comment>
<dbReference type="FunFam" id="3.40.50.1820:FF:000002">
    <property type="entry name" value="S-formylglutathione hydrolase"/>
    <property type="match status" value="1"/>
</dbReference>
<dbReference type="AlphaFoldDB" id="A0A0W0SAB7"/>
<comment type="similarity">
    <text evidence="1 8">Belongs to the esterase D family.</text>
</comment>
<evidence type="ECO:0000256" key="7">
    <source>
        <dbReference type="PIRSR" id="PIRSR614186-1"/>
    </source>
</evidence>
<protein>
    <recommendedName>
        <fullName evidence="2 6">S-formylglutathione hydrolase</fullName>
        <ecNumber evidence="2 6">3.1.2.12</ecNumber>
    </recommendedName>
</protein>
<dbReference type="NCBIfam" id="TIGR02821">
    <property type="entry name" value="fghA_ester_D"/>
    <property type="match status" value="1"/>
</dbReference>
<evidence type="ECO:0000256" key="1">
    <source>
        <dbReference type="ARBA" id="ARBA00005622"/>
    </source>
</evidence>
<dbReference type="GO" id="GO:0046294">
    <property type="term" value="P:formaldehyde catabolic process"/>
    <property type="evidence" value="ECO:0007669"/>
    <property type="project" value="InterPro"/>
</dbReference>
<dbReference type="GO" id="GO:0052689">
    <property type="term" value="F:carboxylic ester hydrolase activity"/>
    <property type="evidence" value="ECO:0007669"/>
    <property type="project" value="UniProtKB-KW"/>
</dbReference>
<reference evidence="9 10" key="1">
    <citation type="submission" date="2015-11" db="EMBL/GenBank/DDBJ databases">
        <title>Genomic analysis of 38 Legionella species identifies large and diverse effector repertoires.</title>
        <authorList>
            <person name="Burstein D."/>
            <person name="Amaro F."/>
            <person name="Zusman T."/>
            <person name="Lifshitz Z."/>
            <person name="Cohen O."/>
            <person name="Gilbert J.A."/>
            <person name="Pupko T."/>
            <person name="Shuman H.A."/>
            <person name="Segal G."/>
        </authorList>
    </citation>
    <scope>NUCLEOTIDE SEQUENCE [LARGE SCALE GENOMIC DNA]</scope>
    <source>
        <strain evidence="9 10">ORW</strain>
    </source>
</reference>
<evidence type="ECO:0000313" key="10">
    <source>
        <dbReference type="Proteomes" id="UP000054921"/>
    </source>
</evidence>
<evidence type="ECO:0000313" key="9">
    <source>
        <dbReference type="EMBL" id="KTC80343.1"/>
    </source>
</evidence>
<dbReference type="PANTHER" id="PTHR10061">
    <property type="entry name" value="S-FORMYLGLUTATHIONE HYDROLASE"/>
    <property type="match status" value="1"/>
</dbReference>
<dbReference type="InterPro" id="IPR014186">
    <property type="entry name" value="S-formylglutathione_hydrol"/>
</dbReference>
<dbReference type="STRING" id="28084.Lche_2363"/>
<keyword evidence="4 8" id="KW-0378">Hydrolase</keyword>
<keyword evidence="3 8" id="KW-0719">Serine esterase</keyword>
<evidence type="ECO:0000256" key="6">
    <source>
        <dbReference type="NCBIfam" id="TIGR02821"/>
    </source>
</evidence>
<name>A0A0W0SAB7_9GAMM</name>
<evidence type="ECO:0000256" key="8">
    <source>
        <dbReference type="RuleBase" id="RU363068"/>
    </source>
</evidence>
<gene>
    <name evidence="9" type="primary">frmC</name>
    <name evidence="9" type="ORF">Lche_2363</name>
</gene>
<dbReference type="EMBL" id="LNXW01000013">
    <property type="protein sequence ID" value="KTC80343.1"/>
    <property type="molecule type" value="Genomic_DNA"/>
</dbReference>
<comment type="function">
    <text evidence="8">Serine hydrolase involved in the detoxification of formaldehyde.</text>
</comment>
<dbReference type="InterPro" id="IPR029058">
    <property type="entry name" value="AB_hydrolase_fold"/>
</dbReference>
<feature type="active site" description="Charge relay system" evidence="7">
    <location>
        <position position="259"/>
    </location>
</feature>
<dbReference type="GO" id="GO:0018738">
    <property type="term" value="F:S-formylglutathione hydrolase activity"/>
    <property type="evidence" value="ECO:0007669"/>
    <property type="project" value="UniProtKB-UniRule"/>
</dbReference>
<sequence length="283" mass="32099">MVIELIEEHYCFGGIQRVYAHQADSTHCTMRFGLFLPPQARKQSVPLVYWLSGLTCTEQNFITKAGAQRIAAQLGLALVVPDTSPRGDNLPGAQESYDFGMGAGFYVDAKQSPWSKYYKMFTYVHEELPHLLQYHFPLDHQACGIFGHSMGGHGALILALTYPKQYRSVSAFAPICAPSQCPWGQKAFTGYLGDDKEQWKEYDACELILAKGWPHQHILIDQGSQDPYLKEQLKPELFQAACLKAGVELKLRMHEDYDHSYYFITSFIEDHLMYHASILHGIK</sequence>
<dbReference type="Proteomes" id="UP000054921">
    <property type="component" value="Unassembled WGS sequence"/>
</dbReference>
<evidence type="ECO:0000256" key="2">
    <source>
        <dbReference type="ARBA" id="ARBA00012479"/>
    </source>
</evidence>
<evidence type="ECO:0000256" key="5">
    <source>
        <dbReference type="ARBA" id="ARBA00047590"/>
    </source>
</evidence>
<feature type="active site" description="Charge relay system" evidence="7">
    <location>
        <position position="149"/>
    </location>
</feature>
<dbReference type="EC" id="3.1.2.12" evidence="2 6"/>
<proteinExistence type="inferred from homology"/>
<dbReference type="PATRIC" id="fig|28084.5.peg.2560"/>
<dbReference type="Pfam" id="PF00756">
    <property type="entry name" value="Esterase"/>
    <property type="match status" value="1"/>
</dbReference>
<dbReference type="RefSeq" id="WP_058387979.1">
    <property type="nucleotide sequence ID" value="NZ_LNXW01000013.1"/>
</dbReference>
<evidence type="ECO:0000256" key="3">
    <source>
        <dbReference type="ARBA" id="ARBA00022487"/>
    </source>
</evidence>
<dbReference type="Gene3D" id="3.40.50.1820">
    <property type="entry name" value="alpha/beta hydrolase"/>
    <property type="match status" value="1"/>
</dbReference>
<dbReference type="OrthoDB" id="9782200at2"/>
<accession>A0A0W0SAB7</accession>